<dbReference type="EMBL" id="ASHM01002574">
    <property type="protein sequence ID" value="PNY08538.1"/>
    <property type="molecule type" value="Genomic_DNA"/>
</dbReference>
<evidence type="ECO:0000259" key="2">
    <source>
        <dbReference type="Pfam" id="PF13976"/>
    </source>
</evidence>
<dbReference type="InterPro" id="IPR025724">
    <property type="entry name" value="GAG-pre-integrase_dom"/>
</dbReference>
<feature type="region of interest" description="Disordered" evidence="1">
    <location>
        <begin position="1"/>
        <end position="23"/>
    </location>
</feature>
<evidence type="ECO:0000313" key="4">
    <source>
        <dbReference type="EMBL" id="PNY08538.1"/>
    </source>
</evidence>
<organism evidence="4 5">
    <name type="scientific">Trifolium pratense</name>
    <name type="common">Red clover</name>
    <dbReference type="NCBI Taxonomy" id="57577"/>
    <lineage>
        <taxon>Eukaryota</taxon>
        <taxon>Viridiplantae</taxon>
        <taxon>Streptophyta</taxon>
        <taxon>Embryophyta</taxon>
        <taxon>Tracheophyta</taxon>
        <taxon>Spermatophyta</taxon>
        <taxon>Magnoliopsida</taxon>
        <taxon>eudicotyledons</taxon>
        <taxon>Gunneridae</taxon>
        <taxon>Pentapetalae</taxon>
        <taxon>rosids</taxon>
        <taxon>fabids</taxon>
        <taxon>Fabales</taxon>
        <taxon>Fabaceae</taxon>
        <taxon>Papilionoideae</taxon>
        <taxon>50 kb inversion clade</taxon>
        <taxon>NPAAA clade</taxon>
        <taxon>Hologalegina</taxon>
        <taxon>IRL clade</taxon>
        <taxon>Trifolieae</taxon>
        <taxon>Trifolium</taxon>
    </lineage>
</organism>
<feature type="domain" description="GAG-pre-integrase" evidence="2">
    <location>
        <begin position="283"/>
        <end position="354"/>
    </location>
</feature>
<dbReference type="AlphaFoldDB" id="A0A2K3NZT3"/>
<feature type="domain" description="Retrovirus-related Pol polyprotein from transposon TNT 1-94-like beta-barrel" evidence="3">
    <location>
        <begin position="213"/>
        <end position="262"/>
    </location>
</feature>
<evidence type="ECO:0000256" key="1">
    <source>
        <dbReference type="SAM" id="MobiDB-lite"/>
    </source>
</evidence>
<reference evidence="4 5" key="1">
    <citation type="journal article" date="2014" name="Am. J. Bot.">
        <title>Genome assembly and annotation for red clover (Trifolium pratense; Fabaceae).</title>
        <authorList>
            <person name="Istvanek J."/>
            <person name="Jaros M."/>
            <person name="Krenek A."/>
            <person name="Repkova J."/>
        </authorList>
    </citation>
    <scope>NUCLEOTIDE SEQUENCE [LARGE SCALE GENOMIC DNA]</scope>
    <source>
        <strain evidence="5">cv. Tatra</strain>
        <tissue evidence="4">Young leaves</tissue>
    </source>
</reference>
<protein>
    <submittedName>
        <fullName evidence="4">Retrovirus-related Pol polyprotein from transposon TNT 1-94</fullName>
    </submittedName>
</protein>
<reference evidence="4 5" key="2">
    <citation type="journal article" date="2017" name="Front. Plant Sci.">
        <title>Gene Classification and Mining of Molecular Markers Useful in Red Clover (Trifolium pratense) Breeding.</title>
        <authorList>
            <person name="Istvanek J."/>
            <person name="Dluhosova J."/>
            <person name="Dluhos P."/>
            <person name="Patkova L."/>
            <person name="Nedelnik J."/>
            <person name="Repkova J."/>
        </authorList>
    </citation>
    <scope>NUCLEOTIDE SEQUENCE [LARGE SCALE GENOMIC DNA]</scope>
    <source>
        <strain evidence="5">cv. Tatra</strain>
        <tissue evidence="4">Young leaves</tissue>
    </source>
</reference>
<evidence type="ECO:0000259" key="3">
    <source>
        <dbReference type="Pfam" id="PF22936"/>
    </source>
</evidence>
<dbReference type="Proteomes" id="UP000236291">
    <property type="component" value="Unassembled WGS sequence"/>
</dbReference>
<accession>A0A2K3NZT3</accession>
<dbReference type="Pfam" id="PF22936">
    <property type="entry name" value="Pol_BBD"/>
    <property type="match status" value="1"/>
</dbReference>
<proteinExistence type="predicted"/>
<comment type="caution">
    <text evidence="4">The sequence shown here is derived from an EMBL/GenBank/DDBJ whole genome shotgun (WGS) entry which is preliminary data.</text>
</comment>
<sequence length="363" mass="40512">MRARELSGIENKADHEGSEVDTYEENRLFEERKQLELVTQASRSSSHLALYIRNSLYIFSFFIARVAPPQDPSQTPGNVSYVHSSDGPSSIPVTPVLTHSNYHAWARLIQVSRLGLAATSSNKVLDLFLIVGDHKDEEELASMKHGYSPNFGRNAVANNANADEQLDNDDVRSTKGTESFTFTKSQYEKLVNLLQSTVGNQNPRSSTQVNGAWIVDSGASDHICSSIALFDTRDDIVPIQVKMPNGTIAYAKKAGSIKLGPEFVVDNEKRNLKMVGLGELIERLYYLTTKPKPVAANTYTNPLHSSNIHIPKQALWHFRLGHLSHAILLLMKFHFPFVNLDNEAACDICHLAKHKKMSYNYSV</sequence>
<dbReference type="Pfam" id="PF13976">
    <property type="entry name" value="gag_pre-integrs"/>
    <property type="match status" value="1"/>
</dbReference>
<dbReference type="InterPro" id="IPR054722">
    <property type="entry name" value="PolX-like_BBD"/>
</dbReference>
<name>A0A2K3NZT3_TRIPR</name>
<gene>
    <name evidence="4" type="ORF">L195_g005065</name>
</gene>
<evidence type="ECO:0000313" key="5">
    <source>
        <dbReference type="Proteomes" id="UP000236291"/>
    </source>
</evidence>